<sequence>MPSGLHVFLDRDAPLAGADATALDVHPRDCTFASTRPSLPSLRCVTPPQAAPCYCRRARDQWRLPSSRSTCRRCARRCLPLLPSLRSVVYLPVGIFVIGTSAAAATEFEVYGDFAAHPVRSLYCWGPPRLYPGRLPARILPLSRVMYLLNSIYKLHTPVTPPITSRPRARRGVTQFFHLTTTSLQNRTVAREPEHRPDPARSPPAAGLGRCADVGPARLTPCTAAVPVSSVSSVESVSAVRLSLVRCPPPAVLITDTLISNIAQDCEVWFRLPGDHPVQSTTQSRRSEPTTGSPGLLKLFNNNFSKLEHGINELFNLTSALNRHQRVCGAGRGSLTARPPSGATPGRRWSAADTIDKCPVNCADSHGTIVTRYKLQFVFLQIKLHMVNSENRRWLFRVMVWLERRARLSKREHNRCGYLRRASDSRLFVNGLAASAYAARALEHGALRNTQQNYVALVYQKL</sequence>
<name>A0A4C1WFY5_EUMVA</name>
<gene>
    <name evidence="2" type="ORF">EVAR_37078_1</name>
</gene>
<evidence type="ECO:0000313" key="3">
    <source>
        <dbReference type="Proteomes" id="UP000299102"/>
    </source>
</evidence>
<proteinExistence type="predicted"/>
<organism evidence="2 3">
    <name type="scientific">Eumeta variegata</name>
    <name type="common">Bagworm moth</name>
    <name type="synonym">Eumeta japonica</name>
    <dbReference type="NCBI Taxonomy" id="151549"/>
    <lineage>
        <taxon>Eukaryota</taxon>
        <taxon>Metazoa</taxon>
        <taxon>Ecdysozoa</taxon>
        <taxon>Arthropoda</taxon>
        <taxon>Hexapoda</taxon>
        <taxon>Insecta</taxon>
        <taxon>Pterygota</taxon>
        <taxon>Neoptera</taxon>
        <taxon>Endopterygota</taxon>
        <taxon>Lepidoptera</taxon>
        <taxon>Glossata</taxon>
        <taxon>Ditrysia</taxon>
        <taxon>Tineoidea</taxon>
        <taxon>Psychidae</taxon>
        <taxon>Oiketicinae</taxon>
        <taxon>Eumeta</taxon>
    </lineage>
</organism>
<dbReference type="EMBL" id="BGZK01000555">
    <property type="protein sequence ID" value="GBP49993.1"/>
    <property type="molecule type" value="Genomic_DNA"/>
</dbReference>
<feature type="region of interest" description="Disordered" evidence="1">
    <location>
        <begin position="187"/>
        <end position="207"/>
    </location>
</feature>
<keyword evidence="3" id="KW-1185">Reference proteome</keyword>
<protein>
    <submittedName>
        <fullName evidence="2">Uncharacterized protein</fullName>
    </submittedName>
</protein>
<comment type="caution">
    <text evidence="2">The sequence shown here is derived from an EMBL/GenBank/DDBJ whole genome shotgun (WGS) entry which is preliminary data.</text>
</comment>
<feature type="compositionally biased region" description="Basic and acidic residues" evidence="1">
    <location>
        <begin position="189"/>
        <end position="199"/>
    </location>
</feature>
<evidence type="ECO:0000313" key="2">
    <source>
        <dbReference type="EMBL" id="GBP49993.1"/>
    </source>
</evidence>
<reference evidence="2 3" key="1">
    <citation type="journal article" date="2019" name="Commun. Biol.">
        <title>The bagworm genome reveals a unique fibroin gene that provides high tensile strength.</title>
        <authorList>
            <person name="Kono N."/>
            <person name="Nakamura H."/>
            <person name="Ohtoshi R."/>
            <person name="Tomita M."/>
            <person name="Numata K."/>
            <person name="Arakawa K."/>
        </authorList>
    </citation>
    <scope>NUCLEOTIDE SEQUENCE [LARGE SCALE GENOMIC DNA]</scope>
</reference>
<dbReference type="Proteomes" id="UP000299102">
    <property type="component" value="Unassembled WGS sequence"/>
</dbReference>
<evidence type="ECO:0000256" key="1">
    <source>
        <dbReference type="SAM" id="MobiDB-lite"/>
    </source>
</evidence>
<accession>A0A4C1WFY5</accession>
<dbReference type="AlphaFoldDB" id="A0A4C1WFY5"/>